<dbReference type="InterPro" id="IPR011650">
    <property type="entry name" value="Peptidase_M20_dimer"/>
</dbReference>
<protein>
    <recommendedName>
        <fullName evidence="1">Peptidase M20 domain-containing protein 2</fullName>
    </recommendedName>
</protein>
<evidence type="ECO:0000256" key="1">
    <source>
        <dbReference type="PIRNR" id="PIRNR037226"/>
    </source>
</evidence>
<dbReference type="InterPro" id="IPR002933">
    <property type="entry name" value="Peptidase_M20"/>
</dbReference>
<evidence type="ECO:0000313" key="4">
    <source>
        <dbReference type="Proteomes" id="UP001597018"/>
    </source>
</evidence>
<name>A0ABW3FP53_9PSEU</name>
<dbReference type="Gene3D" id="3.40.630.10">
    <property type="entry name" value="Zn peptidases"/>
    <property type="match status" value="1"/>
</dbReference>
<evidence type="ECO:0000259" key="2">
    <source>
        <dbReference type="Pfam" id="PF07687"/>
    </source>
</evidence>
<dbReference type="InterPro" id="IPR017144">
    <property type="entry name" value="Xaa-Arg_dipeptidase"/>
</dbReference>
<dbReference type="Gene3D" id="3.30.70.360">
    <property type="match status" value="1"/>
</dbReference>
<dbReference type="SUPFAM" id="SSF53187">
    <property type="entry name" value="Zn-dependent exopeptidases"/>
    <property type="match status" value="1"/>
</dbReference>
<dbReference type="InterPro" id="IPR036264">
    <property type="entry name" value="Bact_exopeptidase_dim_dom"/>
</dbReference>
<sequence>MNELKKRLHDSYADIADGLLAFSHRLHESPETGFEEFKASAWLAEELRAVPGARVVHGLGELPTAVRADAGSGPLVVTICAEYDALPGVGHACGHNIIAAGALGAFTLLAGVADELDVTVRLLGTPAEESGGGKILMLEQGDFDGTHAAMMVHPGNADRTNMLPLACAGFDVRYRGRSAHASAQPHQGVNALDAMTVALTAIGLARQQLEPGQQIHGCVAGAGTAPNVIPESAAGQWMVRADDLESLSRVEAVLRRCFEAGAVATGAELEFTPSDPPYAEMRGDARMEELFRDNAAELGRALVPEDTRGGSTDMANVSHHFPTIHPMLDLGDAPPIHHPAFAEAAAGPGGDRAVRDAALGMACTVVDLATDPAERQRLLAG</sequence>
<proteinExistence type="inferred from homology"/>
<dbReference type="RefSeq" id="WP_345600769.1">
    <property type="nucleotide sequence ID" value="NZ_BAABLT010000017.1"/>
</dbReference>
<dbReference type="PANTHER" id="PTHR30575">
    <property type="entry name" value="PEPTIDASE M20"/>
    <property type="match status" value="1"/>
</dbReference>
<dbReference type="SUPFAM" id="SSF55031">
    <property type="entry name" value="Bacterial exopeptidase dimerisation domain"/>
    <property type="match status" value="1"/>
</dbReference>
<dbReference type="Pfam" id="PF01546">
    <property type="entry name" value="Peptidase_M20"/>
    <property type="match status" value="1"/>
</dbReference>
<organism evidence="3 4">
    <name type="scientific">Saccharopolyspora rosea</name>
    <dbReference type="NCBI Taxonomy" id="524884"/>
    <lineage>
        <taxon>Bacteria</taxon>
        <taxon>Bacillati</taxon>
        <taxon>Actinomycetota</taxon>
        <taxon>Actinomycetes</taxon>
        <taxon>Pseudonocardiales</taxon>
        <taxon>Pseudonocardiaceae</taxon>
        <taxon>Saccharopolyspora</taxon>
    </lineage>
</organism>
<dbReference type="EMBL" id="JBHTIW010000006">
    <property type="protein sequence ID" value="MFD0920311.1"/>
    <property type="molecule type" value="Genomic_DNA"/>
</dbReference>
<evidence type="ECO:0000313" key="3">
    <source>
        <dbReference type="EMBL" id="MFD0920311.1"/>
    </source>
</evidence>
<reference evidence="4" key="1">
    <citation type="journal article" date="2019" name="Int. J. Syst. Evol. Microbiol.">
        <title>The Global Catalogue of Microorganisms (GCM) 10K type strain sequencing project: providing services to taxonomists for standard genome sequencing and annotation.</title>
        <authorList>
            <consortium name="The Broad Institute Genomics Platform"/>
            <consortium name="The Broad Institute Genome Sequencing Center for Infectious Disease"/>
            <person name="Wu L."/>
            <person name="Ma J."/>
        </authorList>
    </citation>
    <scope>NUCLEOTIDE SEQUENCE [LARGE SCALE GENOMIC DNA]</scope>
    <source>
        <strain evidence="4">CCUG 56401</strain>
    </source>
</reference>
<dbReference type="PANTHER" id="PTHR30575:SF0">
    <property type="entry name" value="XAA-ARG DIPEPTIDASE"/>
    <property type="match status" value="1"/>
</dbReference>
<dbReference type="InterPro" id="IPR017439">
    <property type="entry name" value="Amidohydrolase"/>
</dbReference>
<dbReference type="PIRSF" id="PIRSF037226">
    <property type="entry name" value="Amidohydrolase_ACY1L2_prd"/>
    <property type="match status" value="1"/>
</dbReference>
<gene>
    <name evidence="3" type="ORF">ACFQ16_11220</name>
</gene>
<accession>A0ABW3FP53</accession>
<feature type="domain" description="Peptidase M20 dimerisation" evidence="2">
    <location>
        <begin position="168"/>
        <end position="261"/>
    </location>
</feature>
<keyword evidence="4" id="KW-1185">Reference proteome</keyword>
<comment type="caution">
    <text evidence="3">The sequence shown here is derived from an EMBL/GenBank/DDBJ whole genome shotgun (WGS) entry which is preliminary data.</text>
</comment>
<dbReference type="InterPro" id="IPR052030">
    <property type="entry name" value="Peptidase_M20/M20A_hydrolases"/>
</dbReference>
<dbReference type="NCBIfam" id="TIGR01891">
    <property type="entry name" value="amidohydrolases"/>
    <property type="match status" value="1"/>
</dbReference>
<dbReference type="Proteomes" id="UP001597018">
    <property type="component" value="Unassembled WGS sequence"/>
</dbReference>
<comment type="similarity">
    <text evidence="1">Belongs to the peptidase M20A family.</text>
</comment>
<dbReference type="Pfam" id="PF07687">
    <property type="entry name" value="M20_dimer"/>
    <property type="match status" value="1"/>
</dbReference>